<evidence type="ECO:0000259" key="7">
    <source>
        <dbReference type="PROSITE" id="PS51883"/>
    </source>
</evidence>
<evidence type="ECO:0000313" key="8">
    <source>
        <dbReference type="Proteomes" id="UP000694845"/>
    </source>
</evidence>
<dbReference type="GeneID" id="110986642"/>
<dbReference type="RefSeq" id="XP_022104360.1">
    <property type="nucleotide sequence ID" value="XM_022248668.1"/>
</dbReference>
<dbReference type="GO" id="GO:0005739">
    <property type="term" value="C:mitochondrion"/>
    <property type="evidence" value="ECO:0007669"/>
    <property type="project" value="TreeGrafter"/>
</dbReference>
<dbReference type="OrthoDB" id="347018at2759"/>
<dbReference type="GO" id="GO:0005525">
    <property type="term" value="F:GTP binding"/>
    <property type="evidence" value="ECO:0007669"/>
    <property type="project" value="UniProtKB-KW"/>
</dbReference>
<dbReference type="GO" id="GO:0000287">
    <property type="term" value="F:magnesium ion binding"/>
    <property type="evidence" value="ECO:0007669"/>
    <property type="project" value="InterPro"/>
</dbReference>
<organism evidence="8 10">
    <name type="scientific">Acanthaster planci</name>
    <name type="common">Crown-of-thorns starfish</name>
    <dbReference type="NCBI Taxonomy" id="133434"/>
    <lineage>
        <taxon>Eukaryota</taxon>
        <taxon>Metazoa</taxon>
        <taxon>Echinodermata</taxon>
        <taxon>Eleutherozoa</taxon>
        <taxon>Asterozoa</taxon>
        <taxon>Asteroidea</taxon>
        <taxon>Valvatacea</taxon>
        <taxon>Valvatida</taxon>
        <taxon>Acanthasteridae</taxon>
        <taxon>Acanthaster</taxon>
    </lineage>
</organism>
<keyword evidence="3" id="KW-0547">Nucleotide-binding</keyword>
<dbReference type="PANTHER" id="PTHR11702">
    <property type="entry name" value="DEVELOPMENTALLY REGULATED GTP-BINDING PROTEIN-RELATED"/>
    <property type="match status" value="1"/>
</dbReference>
<feature type="region of interest" description="Disordered" evidence="5">
    <location>
        <begin position="124"/>
        <end position="143"/>
    </location>
</feature>
<dbReference type="InterPro" id="IPR005225">
    <property type="entry name" value="Small_GTP-bd"/>
</dbReference>
<dbReference type="InterPro" id="IPR027417">
    <property type="entry name" value="P-loop_NTPase"/>
</dbReference>
<comment type="similarity">
    <text evidence="1">Belongs to the TRAFAC class OBG-HflX-like GTPase superfamily. OBG GTPase family.</text>
</comment>
<dbReference type="OMA" id="VVFDWEP"/>
<dbReference type="NCBIfam" id="TIGR00231">
    <property type="entry name" value="small_GTP"/>
    <property type="match status" value="1"/>
</dbReference>
<dbReference type="InterPro" id="IPR014100">
    <property type="entry name" value="GTP-bd_Obg/CgtA"/>
</dbReference>
<reference evidence="9 10" key="1">
    <citation type="submission" date="2025-04" db="UniProtKB">
        <authorList>
            <consortium name="RefSeq"/>
        </authorList>
    </citation>
    <scope>IDENTIFICATION</scope>
</reference>
<evidence type="ECO:0000256" key="3">
    <source>
        <dbReference type="ARBA" id="ARBA00022741"/>
    </source>
</evidence>
<dbReference type="SUPFAM" id="SSF52540">
    <property type="entry name" value="P-loop containing nucleoside triphosphate hydrolases"/>
    <property type="match status" value="1"/>
</dbReference>
<dbReference type="PROSITE" id="PS51710">
    <property type="entry name" value="G_OBG"/>
    <property type="match status" value="1"/>
</dbReference>
<dbReference type="InterPro" id="IPR006169">
    <property type="entry name" value="GTP1_OBG_dom"/>
</dbReference>
<dbReference type="SUPFAM" id="SSF82051">
    <property type="entry name" value="Obg GTP-binding protein N-terminal domain"/>
    <property type="match status" value="1"/>
</dbReference>
<dbReference type="PIRSF" id="PIRSF002401">
    <property type="entry name" value="GTP_bd_Obg/CgtA"/>
    <property type="match status" value="1"/>
</dbReference>
<dbReference type="GO" id="GO:0042254">
    <property type="term" value="P:ribosome biogenesis"/>
    <property type="evidence" value="ECO:0007669"/>
    <property type="project" value="UniProtKB-UniRule"/>
</dbReference>
<feature type="domain" description="OBG-type G" evidence="6">
    <location>
        <begin position="216"/>
        <end position="381"/>
    </location>
</feature>
<feature type="domain" description="Obg" evidence="7">
    <location>
        <begin position="61"/>
        <end position="215"/>
    </location>
</feature>
<dbReference type="CDD" id="cd01898">
    <property type="entry name" value="Obg"/>
    <property type="match status" value="1"/>
</dbReference>
<keyword evidence="4" id="KW-0342">GTP-binding</keyword>
<dbReference type="InterPro" id="IPR031167">
    <property type="entry name" value="G_OBG"/>
</dbReference>
<evidence type="ECO:0000259" key="6">
    <source>
        <dbReference type="PROSITE" id="PS51710"/>
    </source>
</evidence>
<accession>A0A8B7ZHK9</accession>
<dbReference type="PROSITE" id="PS51883">
    <property type="entry name" value="OBG"/>
    <property type="match status" value="1"/>
</dbReference>
<dbReference type="RefSeq" id="XP_022104359.1">
    <property type="nucleotide sequence ID" value="XM_022248667.1"/>
</dbReference>
<dbReference type="FunFam" id="2.70.210.12:FF:000001">
    <property type="entry name" value="GTPase Obg"/>
    <property type="match status" value="1"/>
</dbReference>
<keyword evidence="8" id="KW-1185">Reference proteome</keyword>
<evidence type="ECO:0000256" key="4">
    <source>
        <dbReference type="ARBA" id="ARBA00023134"/>
    </source>
</evidence>
<proteinExistence type="inferred from homology"/>
<evidence type="ECO:0000313" key="10">
    <source>
        <dbReference type="RefSeq" id="XP_022104360.1"/>
    </source>
</evidence>
<evidence type="ECO:0000313" key="9">
    <source>
        <dbReference type="RefSeq" id="XP_022104359.1"/>
    </source>
</evidence>
<dbReference type="PRINTS" id="PR00326">
    <property type="entry name" value="GTP1OBG"/>
</dbReference>
<evidence type="ECO:0000313" key="11">
    <source>
        <dbReference type="RefSeq" id="XP_022104361.1"/>
    </source>
</evidence>
<dbReference type="Pfam" id="PF01926">
    <property type="entry name" value="MMR_HSR1"/>
    <property type="match status" value="1"/>
</dbReference>
<dbReference type="InterPro" id="IPR036726">
    <property type="entry name" value="GTP1_OBG_dom_sf"/>
</dbReference>
<sequence length="401" mass="44146">MATSIGCNGRGPISRLANQLAACQQAARLTALPSNQALARCYSTKDRPTGKPDLSEKQLTKRFVDWQKIHVVAGNGGNGSISLRREAHKEFGGPDGGDGGHGGHVILEADQCIKSLEPVNRHYRAEHGEPGRKNNSTGRNGGHTIIRVPIGTIIKEGKTMIADLDSEGDQFILARGGQGGRGNRSFATPFNRTPRIAERGTLGQELLVTLELRMMAHAGLIGFPNAGKSTLLRALSRARPAVAAYPFTTLNPHVGMVQYSDLEQVAVADLPGLIRGAHLNRGLGHSFLRHIERCRCLLYVLDLSAKEPWTQLWDLQYELEQYREGLSQRPHAVVANKIDLPEAAENLRLLCENVELPVIDISAHYLTNIDKLKGHLRELYDKDMKGKLMPKVVREENKRIL</sequence>
<dbReference type="PANTHER" id="PTHR11702:SF31">
    <property type="entry name" value="MITOCHONDRIAL RIBOSOME-ASSOCIATED GTPASE 2"/>
    <property type="match status" value="1"/>
</dbReference>
<dbReference type="KEGG" id="aplc:110986642"/>
<dbReference type="Proteomes" id="UP000694845">
    <property type="component" value="Unplaced"/>
</dbReference>
<dbReference type="Gene3D" id="3.40.50.300">
    <property type="entry name" value="P-loop containing nucleotide triphosphate hydrolases"/>
    <property type="match status" value="1"/>
</dbReference>
<evidence type="ECO:0000256" key="5">
    <source>
        <dbReference type="SAM" id="MobiDB-lite"/>
    </source>
</evidence>
<dbReference type="AlphaFoldDB" id="A0A8B7ZHK9"/>
<protein>
    <submittedName>
        <fullName evidence="9 10">Mitochondrial ribosome-associated GTPase 2-like isoform X1</fullName>
    </submittedName>
</protein>
<keyword evidence="2" id="KW-0690">Ribosome biogenesis</keyword>
<dbReference type="NCBIfam" id="TIGR02729">
    <property type="entry name" value="Obg_CgtA"/>
    <property type="match status" value="1"/>
</dbReference>
<evidence type="ECO:0000256" key="1">
    <source>
        <dbReference type="ARBA" id="ARBA00007699"/>
    </source>
</evidence>
<dbReference type="HAMAP" id="MF_01454">
    <property type="entry name" value="GTPase_Obg"/>
    <property type="match status" value="1"/>
</dbReference>
<gene>
    <name evidence="9 10 11" type="primary">LOC110986642</name>
</gene>
<dbReference type="RefSeq" id="XP_022104361.1">
    <property type="nucleotide sequence ID" value="XM_022248669.1"/>
</dbReference>
<name>A0A8B7ZHK9_ACAPL</name>
<dbReference type="GO" id="GO:0003924">
    <property type="term" value="F:GTPase activity"/>
    <property type="evidence" value="ECO:0007669"/>
    <property type="project" value="InterPro"/>
</dbReference>
<dbReference type="InterPro" id="IPR045086">
    <property type="entry name" value="OBG_GTPase"/>
</dbReference>
<evidence type="ECO:0000256" key="2">
    <source>
        <dbReference type="ARBA" id="ARBA00022517"/>
    </source>
</evidence>
<dbReference type="NCBIfam" id="NF008956">
    <property type="entry name" value="PRK12299.1"/>
    <property type="match status" value="1"/>
</dbReference>
<dbReference type="Pfam" id="PF01018">
    <property type="entry name" value="GTP1_OBG"/>
    <property type="match status" value="1"/>
</dbReference>
<dbReference type="InterPro" id="IPR006073">
    <property type="entry name" value="GTP-bd"/>
</dbReference>
<dbReference type="Gene3D" id="2.70.210.12">
    <property type="entry name" value="GTP1/OBG domain"/>
    <property type="match status" value="1"/>
</dbReference>